<sequence>DNSLLRRAGHFGKRLLGRDQMKHKRMMKFLKKRLREKGFFESLPDLGGPPYGNMKACDLGGFELAIKNTFGFKEHGSDFKKFRSVFLAHQMAVKEGRLNPQHYILKSIKVYGKIGNFLVMQRVKEKPVAEMGYAEKTSFETARSEVKKNFEELFAEHEIKRPPQTRKHVLAVENTKPQQPEKGKWVVCLPYDFE</sequence>
<name>A0A938YWQ9_9ARCH</name>
<feature type="non-terminal residue" evidence="1">
    <location>
        <position position="1"/>
    </location>
</feature>
<gene>
    <name evidence="1" type="ORF">JW744_02145</name>
</gene>
<comment type="caution">
    <text evidence="1">The sequence shown here is derived from an EMBL/GenBank/DDBJ whole genome shotgun (WGS) entry which is preliminary data.</text>
</comment>
<dbReference type="Proteomes" id="UP000809243">
    <property type="component" value="Unassembled WGS sequence"/>
</dbReference>
<reference evidence="1" key="1">
    <citation type="submission" date="2021-01" db="EMBL/GenBank/DDBJ databases">
        <title>Active Sulfur Cycling in an Early Earth Analoge.</title>
        <authorList>
            <person name="Hahn C.R."/>
            <person name="Youssef N.H."/>
            <person name="Elshahed M."/>
        </authorList>
    </citation>
    <scope>NUCLEOTIDE SEQUENCE</scope>
    <source>
        <strain evidence="1">Zod_Metabat.1151</strain>
    </source>
</reference>
<dbReference type="EMBL" id="JAFGDB010000034">
    <property type="protein sequence ID" value="MBN2067245.1"/>
    <property type="molecule type" value="Genomic_DNA"/>
</dbReference>
<accession>A0A938YWQ9</accession>
<evidence type="ECO:0000313" key="1">
    <source>
        <dbReference type="EMBL" id="MBN2067245.1"/>
    </source>
</evidence>
<organism evidence="1 2">
    <name type="scientific">Candidatus Iainarchaeum sp</name>
    <dbReference type="NCBI Taxonomy" id="3101447"/>
    <lineage>
        <taxon>Archaea</taxon>
        <taxon>Candidatus Iainarchaeota</taxon>
        <taxon>Candidatus Iainarchaeia</taxon>
        <taxon>Candidatus Iainarchaeales</taxon>
        <taxon>Candidatus Iainarchaeaceae</taxon>
        <taxon>Candidatus Iainarchaeum</taxon>
    </lineage>
</organism>
<proteinExistence type="predicted"/>
<evidence type="ECO:0000313" key="2">
    <source>
        <dbReference type="Proteomes" id="UP000809243"/>
    </source>
</evidence>
<protein>
    <submittedName>
        <fullName evidence="1">Uncharacterized protein</fullName>
    </submittedName>
</protein>
<dbReference type="AlphaFoldDB" id="A0A938YWQ9"/>